<dbReference type="InterPro" id="IPR003593">
    <property type="entry name" value="AAA+_ATPase"/>
</dbReference>
<keyword evidence="6" id="KW-0547">Nucleotide-binding</keyword>
<feature type="domain" description="ABC transporter" evidence="11">
    <location>
        <begin position="291"/>
        <end position="523"/>
    </location>
</feature>
<evidence type="ECO:0000256" key="5">
    <source>
        <dbReference type="ARBA" id="ARBA00022692"/>
    </source>
</evidence>
<evidence type="ECO:0000256" key="3">
    <source>
        <dbReference type="ARBA" id="ARBA00022475"/>
    </source>
</evidence>
<keyword evidence="14" id="KW-1185">Reference proteome</keyword>
<evidence type="ECO:0000313" key="13">
    <source>
        <dbReference type="EMBL" id="NYH91220.1"/>
    </source>
</evidence>
<dbReference type="PANTHER" id="PTHR43394">
    <property type="entry name" value="ATP-DEPENDENT PERMEASE MDL1, MITOCHONDRIAL"/>
    <property type="match status" value="1"/>
</dbReference>
<dbReference type="Proteomes" id="UP000579605">
    <property type="component" value="Unassembled WGS sequence"/>
</dbReference>
<dbReference type="InterPro" id="IPR027417">
    <property type="entry name" value="P-loop_NTPase"/>
</dbReference>
<feature type="domain" description="ABC transmembrane type-1" evidence="12">
    <location>
        <begin position="1"/>
        <end position="261"/>
    </location>
</feature>
<dbReference type="Pfam" id="PF00664">
    <property type="entry name" value="ABC_membrane"/>
    <property type="match status" value="1"/>
</dbReference>
<dbReference type="PANTHER" id="PTHR43394:SF1">
    <property type="entry name" value="ATP-BINDING CASSETTE SUB-FAMILY B MEMBER 10, MITOCHONDRIAL"/>
    <property type="match status" value="1"/>
</dbReference>
<dbReference type="InterPro" id="IPR011527">
    <property type="entry name" value="ABC1_TM_dom"/>
</dbReference>
<reference evidence="13 14" key="1">
    <citation type="submission" date="2020-07" db="EMBL/GenBank/DDBJ databases">
        <title>Sequencing the genomes of 1000 actinobacteria strains.</title>
        <authorList>
            <person name="Klenk H.-P."/>
        </authorList>
    </citation>
    <scope>NUCLEOTIDE SEQUENCE [LARGE SCALE GENOMIC DNA]</scope>
    <source>
        <strain evidence="13 14">DSM 18448</strain>
    </source>
</reference>
<protein>
    <submittedName>
        <fullName evidence="13">ABC-type multidrug transport system fused ATPase/permease subunit</fullName>
    </submittedName>
</protein>
<dbReference type="Pfam" id="PF00005">
    <property type="entry name" value="ABC_tran"/>
    <property type="match status" value="1"/>
</dbReference>
<evidence type="ECO:0000256" key="7">
    <source>
        <dbReference type="ARBA" id="ARBA00022840"/>
    </source>
</evidence>
<dbReference type="GO" id="GO:0016887">
    <property type="term" value="F:ATP hydrolysis activity"/>
    <property type="evidence" value="ECO:0007669"/>
    <property type="project" value="InterPro"/>
</dbReference>
<evidence type="ECO:0000256" key="4">
    <source>
        <dbReference type="ARBA" id="ARBA00022519"/>
    </source>
</evidence>
<name>A0A852ZQC0_9ACTN</name>
<evidence type="ECO:0000256" key="1">
    <source>
        <dbReference type="ARBA" id="ARBA00004651"/>
    </source>
</evidence>
<proteinExistence type="predicted"/>
<dbReference type="GO" id="GO:0005886">
    <property type="term" value="C:plasma membrane"/>
    <property type="evidence" value="ECO:0007669"/>
    <property type="project" value="UniProtKB-SubCell"/>
</dbReference>
<dbReference type="Gene3D" id="3.40.50.300">
    <property type="entry name" value="P-loop containing nucleotide triphosphate hydrolases"/>
    <property type="match status" value="1"/>
</dbReference>
<comment type="caution">
    <text evidence="13">The sequence shown here is derived from an EMBL/GenBank/DDBJ whole genome shotgun (WGS) entry which is preliminary data.</text>
</comment>
<keyword evidence="5 10" id="KW-0812">Transmembrane</keyword>
<keyword evidence="2" id="KW-0813">Transport</keyword>
<dbReference type="PROSITE" id="PS50929">
    <property type="entry name" value="ABC_TM1F"/>
    <property type="match status" value="1"/>
</dbReference>
<evidence type="ECO:0000259" key="12">
    <source>
        <dbReference type="PROSITE" id="PS50929"/>
    </source>
</evidence>
<evidence type="ECO:0000256" key="2">
    <source>
        <dbReference type="ARBA" id="ARBA00022448"/>
    </source>
</evidence>
<evidence type="ECO:0000256" key="9">
    <source>
        <dbReference type="ARBA" id="ARBA00023136"/>
    </source>
</evidence>
<organism evidence="13 14">
    <name type="scientific">Actinopolymorpha rutila</name>
    <dbReference type="NCBI Taxonomy" id="446787"/>
    <lineage>
        <taxon>Bacteria</taxon>
        <taxon>Bacillati</taxon>
        <taxon>Actinomycetota</taxon>
        <taxon>Actinomycetes</taxon>
        <taxon>Propionibacteriales</taxon>
        <taxon>Actinopolymorphaceae</taxon>
        <taxon>Actinopolymorpha</taxon>
    </lineage>
</organism>
<feature type="transmembrane region" description="Helical" evidence="10">
    <location>
        <begin position="117"/>
        <end position="137"/>
    </location>
</feature>
<dbReference type="GO" id="GO:0015421">
    <property type="term" value="F:ABC-type oligopeptide transporter activity"/>
    <property type="evidence" value="ECO:0007669"/>
    <property type="project" value="TreeGrafter"/>
</dbReference>
<keyword evidence="7" id="KW-0067">ATP-binding</keyword>
<keyword evidence="4" id="KW-0997">Cell inner membrane</keyword>
<sequence>MIVNSLGASTDTASVDVLGAALVGLALVQGVLAGLSYFVTARFGQKAAHRLRAQMIQRILGLPSRVVNHGDGGDLMVRATTDVGRVTGVLGNAIPEILVATVQVVLTFVFLVLLSPILAGVAVVGMLGIAVVTRWYLRRATPAYLAQAGAYAKLAESLQSTIAGARTAEMYELQLVRRAEGDRLRSHARGATLRTLWLRSVLFPVVDSSYVVALVLVLLVGAGLYLGGVVELGTLVAALLYVRQVSGPFDTVLLSLESLQSGIASFARVEGLGNEVPTSEPATQEPRGTAIRIDAVRFAYDGGPEVIRGVTLDIEPGASVAIVGGSGAGKTTLARLIAGLERPDAGSVTVGGASTFALPSETARSLIALVTQEQYIFNDTIRTNVLVARRSADDGEIRRALKVVGADWVDDLPEGLDTVVGSAHGMSGAHAQQLALARVALADPAAVVLDEATSLLDPTSARQVERALGALLAGRTVIAIAHRLSTAEDARSIIMMDDGVVVEAGTHDELLGRQGPYARLWRSWHLDP</sequence>
<dbReference type="InterPro" id="IPR036640">
    <property type="entry name" value="ABC1_TM_sf"/>
</dbReference>
<keyword evidence="3" id="KW-1003">Cell membrane</keyword>
<keyword evidence="8 10" id="KW-1133">Transmembrane helix</keyword>
<evidence type="ECO:0000256" key="10">
    <source>
        <dbReference type="SAM" id="Phobius"/>
    </source>
</evidence>
<feature type="transmembrane region" description="Helical" evidence="10">
    <location>
        <begin position="20"/>
        <end position="40"/>
    </location>
</feature>
<dbReference type="FunFam" id="3.40.50.300:FF:001001">
    <property type="entry name" value="Multidrug ABC transporter ATP-binding protein"/>
    <property type="match status" value="1"/>
</dbReference>
<gene>
    <name evidence="13" type="ORF">F4554_003858</name>
</gene>
<dbReference type="SMART" id="SM00382">
    <property type="entry name" value="AAA"/>
    <property type="match status" value="1"/>
</dbReference>
<comment type="subcellular location">
    <subcellularLocation>
        <location evidence="1">Cell membrane</location>
        <topology evidence="1">Multi-pass membrane protein</topology>
    </subcellularLocation>
</comment>
<dbReference type="InterPro" id="IPR003439">
    <property type="entry name" value="ABC_transporter-like_ATP-bd"/>
</dbReference>
<accession>A0A852ZQC0</accession>
<evidence type="ECO:0000256" key="8">
    <source>
        <dbReference type="ARBA" id="ARBA00022989"/>
    </source>
</evidence>
<dbReference type="PROSITE" id="PS50893">
    <property type="entry name" value="ABC_TRANSPORTER_2"/>
    <property type="match status" value="1"/>
</dbReference>
<evidence type="ECO:0000256" key="6">
    <source>
        <dbReference type="ARBA" id="ARBA00022741"/>
    </source>
</evidence>
<dbReference type="Gene3D" id="1.20.1560.10">
    <property type="entry name" value="ABC transporter type 1, transmembrane domain"/>
    <property type="match status" value="1"/>
</dbReference>
<dbReference type="AlphaFoldDB" id="A0A852ZQC0"/>
<dbReference type="GO" id="GO:0005524">
    <property type="term" value="F:ATP binding"/>
    <property type="evidence" value="ECO:0007669"/>
    <property type="project" value="UniProtKB-KW"/>
</dbReference>
<dbReference type="InterPro" id="IPR039421">
    <property type="entry name" value="Type_1_exporter"/>
</dbReference>
<feature type="transmembrane region" description="Helical" evidence="10">
    <location>
        <begin position="93"/>
        <end position="111"/>
    </location>
</feature>
<dbReference type="CDD" id="cd07346">
    <property type="entry name" value="ABC_6TM_exporters"/>
    <property type="match status" value="1"/>
</dbReference>
<keyword evidence="9 10" id="KW-0472">Membrane</keyword>
<dbReference type="SUPFAM" id="SSF90123">
    <property type="entry name" value="ABC transporter transmembrane region"/>
    <property type="match status" value="1"/>
</dbReference>
<evidence type="ECO:0000313" key="14">
    <source>
        <dbReference type="Proteomes" id="UP000579605"/>
    </source>
</evidence>
<evidence type="ECO:0000259" key="11">
    <source>
        <dbReference type="PROSITE" id="PS50893"/>
    </source>
</evidence>
<dbReference type="EMBL" id="JACBZH010000001">
    <property type="protein sequence ID" value="NYH91220.1"/>
    <property type="molecule type" value="Genomic_DNA"/>
</dbReference>
<dbReference type="SUPFAM" id="SSF52540">
    <property type="entry name" value="P-loop containing nucleoside triphosphate hydrolases"/>
    <property type="match status" value="1"/>
</dbReference>